<comment type="caution">
    <text evidence="1">The sequence shown here is derived from an EMBL/GenBank/DDBJ whole genome shotgun (WGS) entry which is preliminary data.</text>
</comment>
<evidence type="ECO:0000313" key="2">
    <source>
        <dbReference type="Proteomes" id="UP000596742"/>
    </source>
</evidence>
<feature type="non-terminal residue" evidence="1">
    <location>
        <position position="1"/>
    </location>
</feature>
<dbReference type="EMBL" id="UYJE01006313">
    <property type="protein sequence ID" value="VDI44855.1"/>
    <property type="molecule type" value="Genomic_DNA"/>
</dbReference>
<organism evidence="1 2">
    <name type="scientific">Mytilus galloprovincialis</name>
    <name type="common">Mediterranean mussel</name>
    <dbReference type="NCBI Taxonomy" id="29158"/>
    <lineage>
        <taxon>Eukaryota</taxon>
        <taxon>Metazoa</taxon>
        <taxon>Spiralia</taxon>
        <taxon>Lophotrochozoa</taxon>
        <taxon>Mollusca</taxon>
        <taxon>Bivalvia</taxon>
        <taxon>Autobranchia</taxon>
        <taxon>Pteriomorphia</taxon>
        <taxon>Mytilida</taxon>
        <taxon>Mytiloidea</taxon>
        <taxon>Mytilidae</taxon>
        <taxon>Mytilinae</taxon>
        <taxon>Mytilus</taxon>
    </lineage>
</organism>
<name>A0A8B6F5R9_MYTGA</name>
<protein>
    <submittedName>
        <fullName evidence="1">Uncharacterized protein</fullName>
    </submittedName>
</protein>
<sequence length="106" mass="11821">FISVKGYGSLELNSHFELGCQIVSFQGQASWSNTNIGFMTCISDGFCTTHSKDNFKFSGNSSGIFVIINPLLEKDDHTEWTCFHDTMTSSYTVEIRSAHPTDQTKP</sequence>
<feature type="non-terminal residue" evidence="1">
    <location>
        <position position="106"/>
    </location>
</feature>
<dbReference type="OrthoDB" id="6173549at2759"/>
<reference evidence="1" key="1">
    <citation type="submission" date="2018-11" db="EMBL/GenBank/DDBJ databases">
        <authorList>
            <person name="Alioto T."/>
            <person name="Alioto T."/>
        </authorList>
    </citation>
    <scope>NUCLEOTIDE SEQUENCE</scope>
</reference>
<dbReference type="Proteomes" id="UP000596742">
    <property type="component" value="Unassembled WGS sequence"/>
</dbReference>
<dbReference type="AlphaFoldDB" id="A0A8B6F5R9"/>
<gene>
    <name evidence="1" type="ORF">MGAL_10B001791</name>
</gene>
<evidence type="ECO:0000313" key="1">
    <source>
        <dbReference type="EMBL" id="VDI44855.1"/>
    </source>
</evidence>
<proteinExistence type="predicted"/>
<keyword evidence="2" id="KW-1185">Reference proteome</keyword>
<accession>A0A8B6F5R9</accession>